<reference evidence="2" key="1">
    <citation type="journal article" date="2023" name="G3 (Bethesda)">
        <title>Genome assembly and association tests identify interacting loci associated with vigor, precocity, and sex in interspecific pistachio rootstocks.</title>
        <authorList>
            <person name="Palmer W."/>
            <person name="Jacygrad E."/>
            <person name="Sagayaradj S."/>
            <person name="Cavanaugh K."/>
            <person name="Han R."/>
            <person name="Bertier L."/>
            <person name="Beede B."/>
            <person name="Kafkas S."/>
            <person name="Golino D."/>
            <person name="Preece J."/>
            <person name="Michelmore R."/>
        </authorList>
    </citation>
    <scope>NUCLEOTIDE SEQUENCE [LARGE SCALE GENOMIC DNA]</scope>
</reference>
<sequence>MTELKAFFAKYNKLNLIKQNGKRVNRLVWFSESNKKLSTTRFRVRVPAHK</sequence>
<protein>
    <submittedName>
        <fullName evidence="1">Uncharacterized protein</fullName>
    </submittedName>
</protein>
<keyword evidence="2" id="KW-1185">Reference proteome</keyword>
<comment type="caution">
    <text evidence="1">The sequence shown here is derived from an EMBL/GenBank/DDBJ whole genome shotgun (WGS) entry which is preliminary data.</text>
</comment>
<name>A0ACC1A2J8_9ROSI</name>
<dbReference type="EMBL" id="CM047908">
    <property type="protein sequence ID" value="KAJ0081483.1"/>
    <property type="molecule type" value="Genomic_DNA"/>
</dbReference>
<accession>A0ACC1A2J8</accession>
<dbReference type="Proteomes" id="UP001164250">
    <property type="component" value="Chromosome 12"/>
</dbReference>
<evidence type="ECO:0000313" key="1">
    <source>
        <dbReference type="EMBL" id="KAJ0081483.1"/>
    </source>
</evidence>
<proteinExistence type="predicted"/>
<gene>
    <name evidence="1" type="ORF">Patl1_10998</name>
</gene>
<organism evidence="1 2">
    <name type="scientific">Pistacia atlantica</name>
    <dbReference type="NCBI Taxonomy" id="434234"/>
    <lineage>
        <taxon>Eukaryota</taxon>
        <taxon>Viridiplantae</taxon>
        <taxon>Streptophyta</taxon>
        <taxon>Embryophyta</taxon>
        <taxon>Tracheophyta</taxon>
        <taxon>Spermatophyta</taxon>
        <taxon>Magnoliopsida</taxon>
        <taxon>eudicotyledons</taxon>
        <taxon>Gunneridae</taxon>
        <taxon>Pentapetalae</taxon>
        <taxon>rosids</taxon>
        <taxon>malvids</taxon>
        <taxon>Sapindales</taxon>
        <taxon>Anacardiaceae</taxon>
        <taxon>Pistacia</taxon>
    </lineage>
</organism>
<evidence type="ECO:0000313" key="2">
    <source>
        <dbReference type="Proteomes" id="UP001164250"/>
    </source>
</evidence>